<evidence type="ECO:0000256" key="2">
    <source>
        <dbReference type="ARBA" id="ARBA00022884"/>
    </source>
</evidence>
<feature type="compositionally biased region" description="Pro residues" evidence="5">
    <location>
        <begin position="25"/>
        <end position="39"/>
    </location>
</feature>
<dbReference type="GeneID" id="5893032"/>
<dbReference type="InParanoid" id="A9V4U1"/>
<dbReference type="GO" id="GO:0003723">
    <property type="term" value="F:RNA binding"/>
    <property type="evidence" value="ECO:0007669"/>
    <property type="project" value="UniProtKB-UniRule"/>
</dbReference>
<evidence type="ECO:0000313" key="8">
    <source>
        <dbReference type="EMBL" id="EDQ87428.1"/>
    </source>
</evidence>
<dbReference type="Gene3D" id="3.30.70.330">
    <property type="match status" value="1"/>
</dbReference>
<dbReference type="InterPro" id="IPR035979">
    <property type="entry name" value="RBD_domain_sf"/>
</dbReference>
<evidence type="ECO:0000313" key="9">
    <source>
        <dbReference type="Proteomes" id="UP000001357"/>
    </source>
</evidence>
<feature type="signal peptide" evidence="6">
    <location>
        <begin position="1"/>
        <end position="26"/>
    </location>
</feature>
<feature type="region of interest" description="Disordered" evidence="5">
    <location>
        <begin position="23"/>
        <end position="127"/>
    </location>
</feature>
<feature type="chain" id="PRO_5002745110" description="RRM domain-containing protein" evidence="6">
    <location>
        <begin position="27"/>
        <end position="359"/>
    </location>
</feature>
<keyword evidence="6" id="KW-0732">Signal</keyword>
<feature type="domain" description="RRM" evidence="7">
    <location>
        <begin position="177"/>
        <end position="260"/>
    </location>
</feature>
<evidence type="ECO:0000256" key="5">
    <source>
        <dbReference type="SAM" id="MobiDB-lite"/>
    </source>
</evidence>
<evidence type="ECO:0000256" key="4">
    <source>
        <dbReference type="PROSITE-ProRule" id="PRU00176"/>
    </source>
</evidence>
<evidence type="ECO:0000259" key="7">
    <source>
        <dbReference type="PROSITE" id="PS50102"/>
    </source>
</evidence>
<name>A9V4U1_MONBE</name>
<feature type="compositionally biased region" description="Basic and acidic residues" evidence="5">
    <location>
        <begin position="52"/>
        <end position="113"/>
    </location>
</feature>
<dbReference type="EMBL" id="CH991559">
    <property type="protein sequence ID" value="EDQ87428.1"/>
    <property type="molecule type" value="Genomic_DNA"/>
</dbReference>
<sequence>MLYEGTRVLLPHLILLSASLAHPLPAHPAPEGPPPPPPPRSERRSPSPGAYSRDRDRDYDRDYERRRPHREDDYDRRSRDYDRDRDRSRDYDRDRSYDRDSERRPSEDGSGTERRRRRFDAQPTPEGRAIAHAMMTNPAAATAMVNSMGADPSQRSILQHSSVMMQSSGMGGDRKQRELYIGNLLTGVVTEPVLREFLNAGLSIVCATPETTPPVVKVDMSNEGRFAFVEFRTAELANAALCLDKFDLMGRCINVGRPKGYIADGYTAVPGLNGGPGRDRPVGQGPPPAPAAGGMGNSMGGSRSAGGYGGSSNGGGYGGSSSGGGYGGGSSHSGGRGGGRGFSNNSANLVPLGSRTGAH</sequence>
<dbReference type="SUPFAM" id="SSF54928">
    <property type="entry name" value="RNA-binding domain, RBD"/>
    <property type="match status" value="1"/>
</dbReference>
<accession>A9V4U1</accession>
<dbReference type="RefSeq" id="XP_001747688.1">
    <property type="nucleotide sequence ID" value="XM_001747636.1"/>
</dbReference>
<keyword evidence="3" id="KW-0508">mRNA splicing</keyword>
<dbReference type="GO" id="GO:0008380">
    <property type="term" value="P:RNA splicing"/>
    <property type="evidence" value="ECO:0007669"/>
    <property type="project" value="UniProtKB-KW"/>
</dbReference>
<dbReference type="SMART" id="SM00360">
    <property type="entry name" value="RRM"/>
    <property type="match status" value="1"/>
</dbReference>
<dbReference type="STRING" id="81824.A9V4U1"/>
<dbReference type="PANTHER" id="PTHR23139">
    <property type="entry name" value="RNA-BINDING PROTEIN"/>
    <property type="match status" value="1"/>
</dbReference>
<evidence type="ECO:0000256" key="6">
    <source>
        <dbReference type="SAM" id="SignalP"/>
    </source>
</evidence>
<evidence type="ECO:0000256" key="3">
    <source>
        <dbReference type="ARBA" id="ARBA00023187"/>
    </source>
</evidence>
<dbReference type="KEGG" id="mbr:MONBRDRAFT_33340"/>
<dbReference type="InterPro" id="IPR000504">
    <property type="entry name" value="RRM_dom"/>
</dbReference>
<proteinExistence type="predicted"/>
<keyword evidence="1" id="KW-0507">mRNA processing</keyword>
<dbReference type="AlphaFoldDB" id="A9V4U1"/>
<dbReference type="eggNOG" id="ENOG502SAY3">
    <property type="taxonomic scope" value="Eukaryota"/>
</dbReference>
<feature type="region of interest" description="Disordered" evidence="5">
    <location>
        <begin position="272"/>
        <end position="359"/>
    </location>
</feature>
<feature type="compositionally biased region" description="Gly residues" evidence="5">
    <location>
        <begin position="293"/>
        <end position="341"/>
    </location>
</feature>
<dbReference type="PROSITE" id="PS50102">
    <property type="entry name" value="RRM"/>
    <property type="match status" value="1"/>
</dbReference>
<protein>
    <recommendedName>
        <fullName evidence="7">RRM domain-containing protein</fullName>
    </recommendedName>
</protein>
<dbReference type="Proteomes" id="UP000001357">
    <property type="component" value="Unassembled WGS sequence"/>
</dbReference>
<dbReference type="InterPro" id="IPR012677">
    <property type="entry name" value="Nucleotide-bd_a/b_plait_sf"/>
</dbReference>
<dbReference type="GO" id="GO:0006397">
    <property type="term" value="P:mRNA processing"/>
    <property type="evidence" value="ECO:0007669"/>
    <property type="project" value="UniProtKB-KW"/>
</dbReference>
<gene>
    <name evidence="8" type="ORF">MONBRDRAFT_33340</name>
</gene>
<organism evidence="8 9">
    <name type="scientific">Monosiga brevicollis</name>
    <name type="common">Choanoflagellate</name>
    <dbReference type="NCBI Taxonomy" id="81824"/>
    <lineage>
        <taxon>Eukaryota</taxon>
        <taxon>Choanoflagellata</taxon>
        <taxon>Craspedida</taxon>
        <taxon>Salpingoecidae</taxon>
        <taxon>Monosiga</taxon>
    </lineage>
</organism>
<evidence type="ECO:0000256" key="1">
    <source>
        <dbReference type="ARBA" id="ARBA00022664"/>
    </source>
</evidence>
<keyword evidence="2 4" id="KW-0694">RNA-binding</keyword>
<reference evidence="8 9" key="1">
    <citation type="journal article" date="2008" name="Nature">
        <title>The genome of the choanoflagellate Monosiga brevicollis and the origin of metazoans.</title>
        <authorList>
            <consortium name="JGI Sequencing"/>
            <person name="King N."/>
            <person name="Westbrook M.J."/>
            <person name="Young S.L."/>
            <person name="Kuo A."/>
            <person name="Abedin M."/>
            <person name="Chapman J."/>
            <person name="Fairclough S."/>
            <person name="Hellsten U."/>
            <person name="Isogai Y."/>
            <person name="Letunic I."/>
            <person name="Marr M."/>
            <person name="Pincus D."/>
            <person name="Putnam N."/>
            <person name="Rokas A."/>
            <person name="Wright K.J."/>
            <person name="Zuzow R."/>
            <person name="Dirks W."/>
            <person name="Good M."/>
            <person name="Goodstein D."/>
            <person name="Lemons D."/>
            <person name="Li W."/>
            <person name="Lyons J.B."/>
            <person name="Morris A."/>
            <person name="Nichols S."/>
            <person name="Richter D.J."/>
            <person name="Salamov A."/>
            <person name="Bork P."/>
            <person name="Lim W.A."/>
            <person name="Manning G."/>
            <person name="Miller W.T."/>
            <person name="McGinnis W."/>
            <person name="Shapiro H."/>
            <person name="Tjian R."/>
            <person name="Grigoriev I.V."/>
            <person name="Rokhsar D."/>
        </authorList>
    </citation>
    <scope>NUCLEOTIDE SEQUENCE [LARGE SCALE GENOMIC DNA]</scope>
    <source>
        <strain evidence="9">MX1 / ATCC 50154</strain>
    </source>
</reference>
<keyword evidence="9" id="KW-1185">Reference proteome</keyword>